<dbReference type="GO" id="GO:0005886">
    <property type="term" value="C:plasma membrane"/>
    <property type="evidence" value="ECO:0007669"/>
    <property type="project" value="TreeGrafter"/>
</dbReference>
<feature type="compositionally biased region" description="Low complexity" evidence="1">
    <location>
        <begin position="476"/>
        <end position="505"/>
    </location>
</feature>
<dbReference type="InterPro" id="IPR014752">
    <property type="entry name" value="Arrestin-like_C"/>
</dbReference>
<dbReference type="CDD" id="cd22952">
    <property type="entry name" value="ART10-like"/>
    <property type="match status" value="1"/>
</dbReference>
<feature type="compositionally biased region" description="Low complexity" evidence="1">
    <location>
        <begin position="513"/>
        <end position="522"/>
    </location>
</feature>
<dbReference type="GO" id="GO:0070086">
    <property type="term" value="P:ubiquitin-dependent endocytosis"/>
    <property type="evidence" value="ECO:0007669"/>
    <property type="project" value="TreeGrafter"/>
</dbReference>
<dbReference type="InterPro" id="IPR011021">
    <property type="entry name" value="Arrestin-like_N"/>
</dbReference>
<dbReference type="PANTHER" id="PTHR11188">
    <property type="entry name" value="ARRESTIN DOMAIN CONTAINING PROTEIN"/>
    <property type="match status" value="1"/>
</dbReference>
<organism evidence="3 4">
    <name type="scientific">Bombardia bombarda</name>
    <dbReference type="NCBI Taxonomy" id="252184"/>
    <lineage>
        <taxon>Eukaryota</taxon>
        <taxon>Fungi</taxon>
        <taxon>Dikarya</taxon>
        <taxon>Ascomycota</taxon>
        <taxon>Pezizomycotina</taxon>
        <taxon>Sordariomycetes</taxon>
        <taxon>Sordariomycetidae</taxon>
        <taxon>Sordariales</taxon>
        <taxon>Lasiosphaeriaceae</taxon>
        <taxon>Bombardia</taxon>
    </lineage>
</organism>
<reference evidence="3" key="1">
    <citation type="submission" date="2023-06" db="EMBL/GenBank/DDBJ databases">
        <title>Genome-scale phylogeny and comparative genomics of the fungal order Sordariales.</title>
        <authorList>
            <consortium name="Lawrence Berkeley National Laboratory"/>
            <person name="Hensen N."/>
            <person name="Bonometti L."/>
            <person name="Westerberg I."/>
            <person name="Brannstrom I.O."/>
            <person name="Guillou S."/>
            <person name="Cros-Aarteil S."/>
            <person name="Calhoun S."/>
            <person name="Haridas S."/>
            <person name="Kuo A."/>
            <person name="Mondo S."/>
            <person name="Pangilinan J."/>
            <person name="Riley R."/>
            <person name="LaButti K."/>
            <person name="Andreopoulos B."/>
            <person name="Lipzen A."/>
            <person name="Chen C."/>
            <person name="Yanf M."/>
            <person name="Daum C."/>
            <person name="Ng V."/>
            <person name="Clum A."/>
            <person name="Steindorff A."/>
            <person name="Ohm R."/>
            <person name="Martin F."/>
            <person name="Silar P."/>
            <person name="Natvig D."/>
            <person name="Lalanne C."/>
            <person name="Gautier V."/>
            <person name="Ament-velasquez S.L."/>
            <person name="Kruys A."/>
            <person name="Hutchinson M.I."/>
            <person name="Powell A.J."/>
            <person name="Barry K."/>
            <person name="Miller A.N."/>
            <person name="Grigoriev I.V."/>
            <person name="Debuchy R."/>
            <person name="Gladieux P."/>
            <person name="Thoren M.H."/>
            <person name="Johannesson H."/>
        </authorList>
    </citation>
    <scope>NUCLEOTIDE SEQUENCE</scope>
    <source>
        <strain evidence="3">SMH3391-2</strain>
    </source>
</reference>
<feature type="domain" description="Arrestin-like N-terminal" evidence="2">
    <location>
        <begin position="4"/>
        <end position="125"/>
    </location>
</feature>
<gene>
    <name evidence="3" type="ORF">B0T17DRAFT_64482</name>
</gene>
<name>A0AA39XKZ5_9PEZI</name>
<dbReference type="PANTHER" id="PTHR11188:SF166">
    <property type="entry name" value="ARRESTIN (OR S-ANTIGEN), N-TERMINAL DOMAIN PROTEIN (AFU_ORTHOLOGUE AFUA_7G02050)"/>
    <property type="match status" value="1"/>
</dbReference>
<comment type="caution">
    <text evidence="3">The sequence shown here is derived from an EMBL/GenBank/DDBJ whole genome shotgun (WGS) entry which is preliminary data.</text>
</comment>
<evidence type="ECO:0000256" key="1">
    <source>
        <dbReference type="SAM" id="MobiDB-lite"/>
    </source>
</evidence>
<evidence type="ECO:0000313" key="4">
    <source>
        <dbReference type="Proteomes" id="UP001174934"/>
    </source>
</evidence>
<keyword evidence="4" id="KW-1185">Reference proteome</keyword>
<dbReference type="Gene3D" id="2.60.40.640">
    <property type="match status" value="1"/>
</dbReference>
<feature type="region of interest" description="Disordered" evidence="1">
    <location>
        <begin position="229"/>
        <end position="270"/>
    </location>
</feature>
<dbReference type="EMBL" id="JAULSR010000001">
    <property type="protein sequence ID" value="KAK0635941.1"/>
    <property type="molecule type" value="Genomic_DNA"/>
</dbReference>
<dbReference type="InterPro" id="IPR050357">
    <property type="entry name" value="Arrestin_domain-protein"/>
</dbReference>
<dbReference type="GO" id="GO:0005829">
    <property type="term" value="C:cytosol"/>
    <property type="evidence" value="ECO:0007669"/>
    <property type="project" value="TreeGrafter"/>
</dbReference>
<evidence type="ECO:0000313" key="3">
    <source>
        <dbReference type="EMBL" id="KAK0635941.1"/>
    </source>
</evidence>
<dbReference type="Pfam" id="PF00339">
    <property type="entry name" value="Arrestin_N"/>
    <property type="match status" value="1"/>
</dbReference>
<evidence type="ECO:0000259" key="2">
    <source>
        <dbReference type="Pfam" id="PF00339"/>
    </source>
</evidence>
<proteinExistence type="predicted"/>
<dbReference type="AlphaFoldDB" id="A0AA39XKZ5"/>
<protein>
    <recommendedName>
        <fullName evidence="2">Arrestin-like N-terminal domain-containing protein</fullName>
    </recommendedName>
</protein>
<sequence length="599" mass="64877">MSIRIALDNAPEFFTNLDIIRGQVVLSLGRHETISVISVKLEGESRTALGIPTENTNKGVPMLMPGGHLGRASNVIQENHKVLYKVAQVFPPEGAAPLPAPVVLAPGLHRFNFNFKFPFNNLCSNPAAMARIGGLASSAGGLFGLGGVRVMDGMRQNMYEHVTKTLPPSFTGFPGEAEIRYYVKVTIQRPGLFKENWRYEIGLKFLPIEPPRPIRSNQEAYARRPYAFQPRTPTSKVPTKKRSSFFGGRHSSNTHLPSGGDPNSPMTPIVDGKLGVPGPQPTPTVELPPTIEMSARLPHPPILTCNQPVPLRLIAKNTAATNAEVYLIAFQIDLVGKTHVRCQDLINTELTKWVIVSRMGLSIPVSKPGDPVGTEVVVPNNLWNTTPLPNTVMPSFIACNLSREYQLEIKVGLAWGKPTGPTTSHSSFFPGGGGKGKSKQLDLSTIPQEIHLPLHFSSLEVYSGLSPPPELVEAMQQRQGRRPTTTTTTTAAAQRPAAAAQQQRPPRLPPRVPQQQQQQQQQDSEPPADALYPPQLRPGEGAPAGQEAPPYEDAPPSYDEAMAEEMTGPAVPHAARPAYSGVTNENEPSTIPAGEKGRG</sequence>
<dbReference type="GO" id="GO:0030674">
    <property type="term" value="F:protein-macromolecule adaptor activity"/>
    <property type="evidence" value="ECO:0007669"/>
    <property type="project" value="TreeGrafter"/>
</dbReference>
<feature type="region of interest" description="Disordered" evidence="1">
    <location>
        <begin position="473"/>
        <end position="599"/>
    </location>
</feature>
<dbReference type="GO" id="GO:0031625">
    <property type="term" value="F:ubiquitin protein ligase binding"/>
    <property type="evidence" value="ECO:0007669"/>
    <property type="project" value="TreeGrafter"/>
</dbReference>
<accession>A0AA39XKZ5</accession>
<feature type="region of interest" description="Disordered" evidence="1">
    <location>
        <begin position="421"/>
        <end position="440"/>
    </location>
</feature>
<dbReference type="Proteomes" id="UP001174934">
    <property type="component" value="Unassembled WGS sequence"/>
</dbReference>